<sequence length="58" mass="6689">MSHAVEQVDEFVQFLPLTLSPDLMAAATKLARDREESRFQRGLRRPDLMQDIDAIVIF</sequence>
<dbReference type="KEGG" id="asal:CFBP5507_23990"/>
<dbReference type="AlphaFoldDB" id="A0A9X9PCS0"/>
<proteinExistence type="predicted"/>
<accession>A0A9X9PCS0</accession>
<name>A0A9X9PCS0_9HYPH</name>
<evidence type="ECO:0000313" key="2">
    <source>
        <dbReference type="Proteomes" id="UP000298735"/>
    </source>
</evidence>
<evidence type="ECO:0000313" key="1">
    <source>
        <dbReference type="EMBL" id="UYZ10678.1"/>
    </source>
</evidence>
<gene>
    <name evidence="1" type="ORF">CFBP5507_23990</name>
</gene>
<dbReference type="EMBL" id="CP109969">
    <property type="protein sequence ID" value="UYZ10678.1"/>
    <property type="molecule type" value="Genomic_DNA"/>
</dbReference>
<organism evidence="1 2">
    <name type="scientific">Agrobacterium salinitolerans</name>
    <dbReference type="NCBI Taxonomy" id="1183413"/>
    <lineage>
        <taxon>Bacteria</taxon>
        <taxon>Pseudomonadati</taxon>
        <taxon>Pseudomonadota</taxon>
        <taxon>Alphaproteobacteria</taxon>
        <taxon>Hyphomicrobiales</taxon>
        <taxon>Rhizobiaceae</taxon>
        <taxon>Rhizobium/Agrobacterium group</taxon>
        <taxon>Agrobacterium</taxon>
    </lineage>
</organism>
<dbReference type="Proteomes" id="UP000298735">
    <property type="component" value="Chromosome Linear"/>
</dbReference>
<reference evidence="1" key="1">
    <citation type="submission" date="2022-10" db="EMBL/GenBank/DDBJ databases">
        <title>Complete genome sequence of Agrobacterium salinitolerans CFBP5507.</title>
        <authorList>
            <person name="Tchabashvili S."/>
            <person name="Yen H.-C."/>
            <person name="Haryono M."/>
            <person name="Lin Y.-C."/>
            <person name="Lai E.-M."/>
            <person name="Kuo C.-H."/>
        </authorList>
    </citation>
    <scope>NUCLEOTIDE SEQUENCE</scope>
    <source>
        <strain evidence="1">CFBP5507</strain>
    </source>
</reference>
<protein>
    <submittedName>
        <fullName evidence="1">Uncharacterized protein</fullName>
    </submittedName>
</protein>